<feature type="compositionally biased region" description="Polar residues" evidence="1">
    <location>
        <begin position="28"/>
        <end position="40"/>
    </location>
</feature>
<accession>A0A1R2BA28</accession>
<proteinExistence type="predicted"/>
<evidence type="ECO:0000313" key="2">
    <source>
        <dbReference type="EMBL" id="OMJ73614.1"/>
    </source>
</evidence>
<keyword evidence="3" id="KW-1185">Reference proteome</keyword>
<protein>
    <submittedName>
        <fullName evidence="2">Uncharacterized protein</fullName>
    </submittedName>
</protein>
<dbReference type="EMBL" id="MPUH01000809">
    <property type="protein sequence ID" value="OMJ73614.1"/>
    <property type="molecule type" value="Genomic_DNA"/>
</dbReference>
<evidence type="ECO:0000313" key="3">
    <source>
        <dbReference type="Proteomes" id="UP000187209"/>
    </source>
</evidence>
<dbReference type="InterPro" id="IPR010736">
    <property type="entry name" value="SHIPPO-rpt"/>
</dbReference>
<dbReference type="OrthoDB" id="406368at2759"/>
<name>A0A1R2BA28_9CILI</name>
<feature type="region of interest" description="Disordered" evidence="1">
    <location>
        <begin position="199"/>
        <end position="243"/>
    </location>
</feature>
<feature type="region of interest" description="Disordered" evidence="1">
    <location>
        <begin position="120"/>
        <end position="173"/>
    </location>
</feature>
<dbReference type="InterPro" id="IPR051291">
    <property type="entry name" value="CIMAP"/>
</dbReference>
<organism evidence="2 3">
    <name type="scientific">Stentor coeruleus</name>
    <dbReference type="NCBI Taxonomy" id="5963"/>
    <lineage>
        <taxon>Eukaryota</taxon>
        <taxon>Sar</taxon>
        <taxon>Alveolata</taxon>
        <taxon>Ciliophora</taxon>
        <taxon>Postciliodesmatophora</taxon>
        <taxon>Heterotrichea</taxon>
        <taxon>Heterotrichida</taxon>
        <taxon>Stentoridae</taxon>
        <taxon>Stentor</taxon>
    </lineage>
</organism>
<evidence type="ECO:0000256" key="1">
    <source>
        <dbReference type="SAM" id="MobiDB-lite"/>
    </source>
</evidence>
<dbReference type="Pfam" id="PF07004">
    <property type="entry name" value="SHIPPO-rpt"/>
    <property type="match status" value="10"/>
</dbReference>
<feature type="compositionally biased region" description="Polar residues" evidence="1">
    <location>
        <begin position="130"/>
        <end position="139"/>
    </location>
</feature>
<gene>
    <name evidence="2" type="ORF">SteCoe_27659</name>
</gene>
<dbReference type="Proteomes" id="UP000187209">
    <property type="component" value="Unassembled WGS sequence"/>
</dbReference>
<sequence>MRKTSPAWSFRGRSMQTMSVSLPGPGSYSPNQTHLESSPSFRIGKSNRLDTCSKFSVPGPASYTPKKAIPLNPNTVFSKSKRPDLSKPPETPGPGTYNPKSVDFTPSYKIPQSNQLTIENIVPGPGQYSPKPQTNNKSYSVPKARRRSLYDVPLGSDKDSKNPNDKSQIVPGPGAYNIDIDIGGPKYGTSRALRYFNKKHSSPGPGAYDIKPEHDAPKYTMNSRKSQLKKNENPGPGTYSPTRSFTTIHYSIGKSKHFDQQIKNVPGPGAYAVGIEKTYSYSIGNAKRPPLSLVLDTPGPGSYNCKNAEKAPSYTMSRKNQVKKIDSDPGPGQYTPRSTFYSSPAWKIGSESKRLQFDDKKVPGPGAYRKNSTNESKVHFFSKSGVNPAPKKTGPGPGSYDIKSSIGEVPSYSK</sequence>
<dbReference type="PANTHER" id="PTHR21580:SF28">
    <property type="entry name" value="BOREALIN N-TERMINAL DOMAIN-CONTAINING PROTEIN-RELATED"/>
    <property type="match status" value="1"/>
</dbReference>
<feature type="region of interest" description="Disordered" evidence="1">
    <location>
        <begin position="1"/>
        <end position="108"/>
    </location>
</feature>
<feature type="region of interest" description="Disordered" evidence="1">
    <location>
        <begin position="356"/>
        <end position="414"/>
    </location>
</feature>
<dbReference type="AlphaFoldDB" id="A0A1R2BA28"/>
<feature type="region of interest" description="Disordered" evidence="1">
    <location>
        <begin position="312"/>
        <end position="338"/>
    </location>
</feature>
<reference evidence="2 3" key="1">
    <citation type="submission" date="2016-11" db="EMBL/GenBank/DDBJ databases">
        <title>The macronuclear genome of Stentor coeruleus: a giant cell with tiny introns.</title>
        <authorList>
            <person name="Slabodnick M."/>
            <person name="Ruby J.G."/>
            <person name="Reiff S.B."/>
            <person name="Swart E.C."/>
            <person name="Gosai S."/>
            <person name="Prabakaran S."/>
            <person name="Witkowska E."/>
            <person name="Larue G.E."/>
            <person name="Fisher S."/>
            <person name="Freeman R.M."/>
            <person name="Gunawardena J."/>
            <person name="Chu W."/>
            <person name="Stover N.A."/>
            <person name="Gregory B.D."/>
            <person name="Nowacki M."/>
            <person name="Derisi J."/>
            <person name="Roy S.W."/>
            <person name="Marshall W.F."/>
            <person name="Sood P."/>
        </authorList>
    </citation>
    <scope>NUCLEOTIDE SEQUENCE [LARGE SCALE GENOMIC DNA]</scope>
    <source>
        <strain evidence="2">WM001</strain>
    </source>
</reference>
<comment type="caution">
    <text evidence="2">The sequence shown here is derived from an EMBL/GenBank/DDBJ whole genome shotgun (WGS) entry which is preliminary data.</text>
</comment>
<dbReference type="PANTHER" id="PTHR21580">
    <property type="entry name" value="SHIPPO-1-RELATED"/>
    <property type="match status" value="1"/>
</dbReference>